<dbReference type="Pfam" id="PF12704">
    <property type="entry name" value="MacB_PCD"/>
    <property type="match status" value="1"/>
</dbReference>
<feature type="transmembrane region" description="Helical" evidence="7">
    <location>
        <begin position="280"/>
        <end position="307"/>
    </location>
</feature>
<comment type="subcellular location">
    <subcellularLocation>
        <location evidence="1">Cell membrane</location>
        <topology evidence="1">Multi-pass membrane protein</topology>
    </subcellularLocation>
</comment>
<feature type="transmembrane region" description="Helical" evidence="7">
    <location>
        <begin position="328"/>
        <end position="355"/>
    </location>
</feature>
<dbReference type="RefSeq" id="WP_026850860.1">
    <property type="nucleotide sequence ID" value="NZ_CP011454.1"/>
</dbReference>
<evidence type="ECO:0000313" key="10">
    <source>
        <dbReference type="EMBL" id="AMW04879.1"/>
    </source>
</evidence>
<evidence type="ECO:0000256" key="5">
    <source>
        <dbReference type="ARBA" id="ARBA00022989"/>
    </source>
</evidence>
<dbReference type="InterPro" id="IPR025857">
    <property type="entry name" value="MacB_PCD"/>
</dbReference>
<dbReference type="InterPro" id="IPR003838">
    <property type="entry name" value="ABC3_permease_C"/>
</dbReference>
<gene>
    <name evidence="10" type="ORF">GEMMAAP_08605</name>
</gene>
<evidence type="ECO:0000256" key="6">
    <source>
        <dbReference type="ARBA" id="ARBA00023136"/>
    </source>
</evidence>
<evidence type="ECO:0000313" key="11">
    <source>
        <dbReference type="Proteomes" id="UP000076404"/>
    </source>
</evidence>
<protein>
    <recommendedName>
        <fullName evidence="12">ABC transporter permease</fullName>
    </recommendedName>
</protein>
<dbReference type="OrthoDB" id="9808461at2"/>
<organism evidence="10 11">
    <name type="scientific">Gemmatimonas phototrophica</name>
    <dbReference type="NCBI Taxonomy" id="1379270"/>
    <lineage>
        <taxon>Bacteria</taxon>
        <taxon>Pseudomonadati</taxon>
        <taxon>Gemmatimonadota</taxon>
        <taxon>Gemmatimonadia</taxon>
        <taxon>Gemmatimonadales</taxon>
        <taxon>Gemmatimonadaceae</taxon>
        <taxon>Gemmatimonas</taxon>
    </lineage>
</organism>
<reference evidence="10 11" key="2">
    <citation type="journal article" date="2016" name="Environ. Microbiol. Rep.">
        <title>Metagenomic evidence for the presence of phototrophic Gemmatimonadetes bacteria in diverse environments.</title>
        <authorList>
            <person name="Zeng Y."/>
            <person name="Baumbach J."/>
            <person name="Barbosa E.G."/>
            <person name="Azevedo V."/>
            <person name="Zhang C."/>
            <person name="Koblizek M."/>
        </authorList>
    </citation>
    <scope>NUCLEOTIDE SEQUENCE [LARGE SCALE GENOMIC DNA]</scope>
    <source>
        <strain evidence="10 11">AP64</strain>
    </source>
</reference>
<dbReference type="eggNOG" id="COG4591">
    <property type="taxonomic scope" value="Bacteria"/>
</dbReference>
<keyword evidence="11" id="KW-1185">Reference proteome</keyword>
<evidence type="ECO:0000259" key="9">
    <source>
        <dbReference type="Pfam" id="PF12704"/>
    </source>
</evidence>
<dbReference type="AlphaFoldDB" id="A0A143BIP0"/>
<evidence type="ECO:0000256" key="1">
    <source>
        <dbReference type="ARBA" id="ARBA00004651"/>
    </source>
</evidence>
<accession>A0A143BIP0</accession>
<evidence type="ECO:0000256" key="4">
    <source>
        <dbReference type="ARBA" id="ARBA00022692"/>
    </source>
</evidence>
<feature type="transmembrane region" description="Helical" evidence="7">
    <location>
        <begin position="21"/>
        <end position="47"/>
    </location>
</feature>
<evidence type="ECO:0000259" key="8">
    <source>
        <dbReference type="Pfam" id="PF02687"/>
    </source>
</evidence>
<sequence>MRELELSIAWRYLRSRRGSRLLSLISVIAIGGVLVGVSALIVIMGVMNGLQRDLREKILVGSPDLRVLPYGSDMRMPDYTALLTRVRQSQGVVAAAPFVQTQGLVRNLGGYMVGTQVVGIVPSGQPGDNVTTIRNHAILGNFSFVRDSVALPGAVLGKLLASKLNAFPGDTVVLLGAAGLDMNASTGTIIPRADSVVVSGVFETGMYEYDDSYLYLSLEAGQRFAGYGNDVTGIEVRATDRWSAPALADSLRAQLESSVYIRDWQEQNRSLFQALKLEKLGMSVILLLIVVVAAFNIVSTLTMVVADKTREIGILRAMGMPASSIRRIFLYQGVVVGAVGTGGGLVLGLAVALLLEKYRLIALDPSVYFIDHLPVSIQPVDVLMIVAASMLIAALATLYPAKQAAKLYPVEAIRHE</sequence>
<evidence type="ECO:0000256" key="2">
    <source>
        <dbReference type="ARBA" id="ARBA00005236"/>
    </source>
</evidence>
<keyword evidence="4 7" id="KW-0812">Transmembrane</keyword>
<evidence type="ECO:0008006" key="12">
    <source>
        <dbReference type="Google" id="ProtNLM"/>
    </source>
</evidence>
<dbReference type="Proteomes" id="UP000076404">
    <property type="component" value="Chromosome"/>
</dbReference>
<keyword evidence="5 7" id="KW-1133">Transmembrane helix</keyword>
<dbReference type="KEGG" id="gph:GEMMAAP_08605"/>
<feature type="transmembrane region" description="Helical" evidence="7">
    <location>
        <begin position="375"/>
        <end position="399"/>
    </location>
</feature>
<reference evidence="10 11" key="1">
    <citation type="journal article" date="2014" name="Proc. Natl. Acad. Sci. U.S.A.">
        <title>Functional type 2 photosynthetic reaction centers found in the rare bacterial phylum Gemmatimonadetes.</title>
        <authorList>
            <person name="Zeng Y."/>
            <person name="Feng F."/>
            <person name="Medova H."/>
            <person name="Dean J."/>
            <person name="Koblizek M."/>
        </authorList>
    </citation>
    <scope>NUCLEOTIDE SEQUENCE [LARGE SCALE GENOMIC DNA]</scope>
    <source>
        <strain evidence="10 11">AP64</strain>
    </source>
</reference>
<proteinExistence type="inferred from homology"/>
<dbReference type="PANTHER" id="PTHR30489">
    <property type="entry name" value="LIPOPROTEIN-RELEASING SYSTEM TRANSMEMBRANE PROTEIN LOLE"/>
    <property type="match status" value="1"/>
</dbReference>
<dbReference type="EMBL" id="CP011454">
    <property type="protein sequence ID" value="AMW04879.1"/>
    <property type="molecule type" value="Genomic_DNA"/>
</dbReference>
<dbReference type="Pfam" id="PF02687">
    <property type="entry name" value="FtsX"/>
    <property type="match status" value="1"/>
</dbReference>
<dbReference type="PANTHER" id="PTHR30489:SF0">
    <property type="entry name" value="LIPOPROTEIN-RELEASING SYSTEM TRANSMEMBRANE PROTEIN LOLE"/>
    <property type="match status" value="1"/>
</dbReference>
<keyword evidence="6 7" id="KW-0472">Membrane</keyword>
<dbReference type="GO" id="GO:0044874">
    <property type="term" value="P:lipoprotein localization to outer membrane"/>
    <property type="evidence" value="ECO:0007669"/>
    <property type="project" value="TreeGrafter"/>
</dbReference>
<dbReference type="GO" id="GO:0098797">
    <property type="term" value="C:plasma membrane protein complex"/>
    <property type="evidence" value="ECO:0007669"/>
    <property type="project" value="TreeGrafter"/>
</dbReference>
<evidence type="ECO:0000256" key="7">
    <source>
        <dbReference type="SAM" id="Phobius"/>
    </source>
</evidence>
<feature type="domain" description="MacB-like periplasmic core" evidence="9">
    <location>
        <begin position="26"/>
        <end position="253"/>
    </location>
</feature>
<name>A0A143BIP0_9BACT</name>
<keyword evidence="3" id="KW-1003">Cell membrane</keyword>
<dbReference type="STRING" id="1379270.GEMMAAP_08605"/>
<feature type="domain" description="ABC3 transporter permease C-terminal" evidence="8">
    <location>
        <begin position="284"/>
        <end position="409"/>
    </location>
</feature>
<evidence type="ECO:0000256" key="3">
    <source>
        <dbReference type="ARBA" id="ARBA00022475"/>
    </source>
</evidence>
<dbReference type="InterPro" id="IPR051447">
    <property type="entry name" value="Lipoprotein-release_system"/>
</dbReference>
<comment type="similarity">
    <text evidence="2">Belongs to the ABC-4 integral membrane protein family. LolC/E subfamily.</text>
</comment>